<dbReference type="Pfam" id="PF07715">
    <property type="entry name" value="Plug"/>
    <property type="match status" value="1"/>
</dbReference>
<dbReference type="Gene3D" id="2.40.170.20">
    <property type="entry name" value="TonB-dependent receptor, beta-barrel domain"/>
    <property type="match status" value="1"/>
</dbReference>
<feature type="signal peptide" evidence="5">
    <location>
        <begin position="1"/>
        <end position="39"/>
    </location>
</feature>
<dbReference type="EMBL" id="CP026604">
    <property type="protein sequence ID" value="AWB66071.1"/>
    <property type="molecule type" value="Genomic_DNA"/>
</dbReference>
<comment type="similarity">
    <text evidence="4">Belongs to the TonB-dependent receptor family.</text>
</comment>
<evidence type="ECO:0000256" key="2">
    <source>
        <dbReference type="ARBA" id="ARBA00023136"/>
    </source>
</evidence>
<dbReference type="SUPFAM" id="SSF56935">
    <property type="entry name" value="Porins"/>
    <property type="match status" value="1"/>
</dbReference>
<sequence>MQKTRITRAILSRKYATKDILVGSAAGLMVALASPTVLAAEEETEVIEVSGVRGSLEQALHVKREATSIVDAISATDMEALPALDLGEALQALPGIQLNSETEGRQSTISLRGLSSGFVKTTAFGQSFATPTAAAGHEVGAPNPFSAFESGIFDGVTVVKSPTADLQEGGVAGVVDMQLQQALSKKDGLFNISVGASYEALPEATNPNIKLSGVKHLIEDKLAVGFKFSHSKQEFRRDTFDIIDYTDADDFIEEKKDADGNITKIVHERSTNVDQYREKWNVPSDAVLRVPQKAKNVTQYSVGDRYSFAGNLEYRISDNFKVGAHLLKSQRVLDDGTKEVTNFESGLHKTNPKNDWFGSEVTLDMDVEPFFYVNTATDGTGADAYIAPAISFTNGHLQHENRKTTFEEKTQGVILYADYAVGDWNFDAQIVSSKASNEFTNIGLGYRARGDNKASNAQTGFNAYINTGGGDLDKIRVERLDDGKLDGVQVYEPYIDYVVDDLAWRDPRIDENLLSVRDPQNQNRNLSTYLNGRTRDLKSTLDSFEFNSQRFLDLSFSDALRFDSIKFGTRYQVEDTESIDKVNGLGGIDASNFGSSYLSNQPLSAHQSAFFNGKIGGTFDHNSGWVTLDNDLAIAAFQNGIETDPTKVLRKNGVEVQPTLTMNRAGFWDRARGNGHGWLVSTNYDVKQELTAFYATTDFAGDLPLDMSYSGNFGVRYVKTENTFDGFELGSNTPYTFKDDYSNTLPMANISLELTEDIILRTAYYEGIVRPNINKQIPSPSFIPAERKIDLELPSATLKPYEADNFDLSLEWYNREGSAISIGYFQKNISNLFKTEKGYCPDDGSDPIVNEFLGDSFHRVGDATNYTCEEIAVTTLPPAEGETEGESFNRDVNIERSINVDEELKVEGFELAIQQNLDFLPYPWNGFGGVFNYTKLRQSGSETLLSRVSPESYNIITYWEDEDISVRFAYNWRDDQTTSGANSFLGTLDRTIAAKGRLDFSSSYKINENMKVYFQAFNLTDEVVTSHYGDDDRAIHQLTYNGRIYKASFNYKF</sequence>
<evidence type="ECO:0000256" key="1">
    <source>
        <dbReference type="ARBA" id="ARBA00004442"/>
    </source>
</evidence>
<dbReference type="InterPro" id="IPR012910">
    <property type="entry name" value="Plug_dom"/>
</dbReference>
<dbReference type="InterPro" id="IPR000531">
    <property type="entry name" value="Beta-barrel_TonB"/>
</dbReference>
<dbReference type="Gene3D" id="2.170.130.10">
    <property type="entry name" value="TonB-dependent receptor, plug domain"/>
    <property type="match status" value="1"/>
</dbReference>
<dbReference type="AlphaFoldDB" id="A0A2S0VPC1"/>
<evidence type="ECO:0000256" key="4">
    <source>
        <dbReference type="RuleBase" id="RU003357"/>
    </source>
</evidence>
<dbReference type="InterPro" id="IPR036942">
    <property type="entry name" value="Beta-barrel_TonB_sf"/>
</dbReference>
<dbReference type="InterPro" id="IPR037066">
    <property type="entry name" value="Plug_dom_sf"/>
</dbReference>
<proteinExistence type="inferred from homology"/>
<evidence type="ECO:0000259" key="6">
    <source>
        <dbReference type="Pfam" id="PF00593"/>
    </source>
</evidence>
<evidence type="ECO:0000259" key="7">
    <source>
        <dbReference type="Pfam" id="PF07715"/>
    </source>
</evidence>
<dbReference type="KEGG" id="cate:C2869_06285"/>
<comment type="subcellular location">
    <subcellularLocation>
        <location evidence="1 4">Cell outer membrane</location>
    </subcellularLocation>
</comment>
<name>A0A2S0VPC1_9ALTE</name>
<dbReference type="OrthoDB" id="8728606at2"/>
<evidence type="ECO:0000256" key="5">
    <source>
        <dbReference type="SAM" id="SignalP"/>
    </source>
</evidence>
<keyword evidence="4" id="KW-0798">TonB box</keyword>
<organism evidence="8 9">
    <name type="scientific">Saccharobesus litoralis</name>
    <dbReference type="NCBI Taxonomy" id="2172099"/>
    <lineage>
        <taxon>Bacteria</taxon>
        <taxon>Pseudomonadati</taxon>
        <taxon>Pseudomonadota</taxon>
        <taxon>Gammaproteobacteria</taxon>
        <taxon>Alteromonadales</taxon>
        <taxon>Alteromonadaceae</taxon>
        <taxon>Saccharobesus</taxon>
    </lineage>
</organism>
<dbReference type="Pfam" id="PF00593">
    <property type="entry name" value="TonB_dep_Rec_b-barrel"/>
    <property type="match status" value="1"/>
</dbReference>
<dbReference type="NCBIfam" id="TIGR01782">
    <property type="entry name" value="TonB-Xanth-Caul"/>
    <property type="match status" value="1"/>
</dbReference>
<reference evidence="8 9" key="1">
    <citation type="submission" date="2018-01" db="EMBL/GenBank/DDBJ databases">
        <title>Genome sequence of a Cantenovulum-like bacteria.</title>
        <authorList>
            <person name="Tan W.R."/>
            <person name="Lau N.-S."/>
            <person name="Go F."/>
            <person name="Amirul A.-A.A."/>
        </authorList>
    </citation>
    <scope>NUCLEOTIDE SEQUENCE [LARGE SCALE GENOMIC DNA]</scope>
    <source>
        <strain evidence="8 9">CCB-QB4</strain>
    </source>
</reference>
<dbReference type="InterPro" id="IPR010104">
    <property type="entry name" value="TonB_rcpt_bac"/>
</dbReference>
<dbReference type="GO" id="GO:0009279">
    <property type="term" value="C:cell outer membrane"/>
    <property type="evidence" value="ECO:0007669"/>
    <property type="project" value="UniProtKB-SubCell"/>
</dbReference>
<dbReference type="PANTHER" id="PTHR40980">
    <property type="entry name" value="PLUG DOMAIN-CONTAINING PROTEIN"/>
    <property type="match status" value="1"/>
</dbReference>
<feature type="domain" description="TonB-dependent receptor-like beta-barrel" evidence="6">
    <location>
        <begin position="516"/>
        <end position="1019"/>
    </location>
</feature>
<feature type="domain" description="TonB-dependent receptor plug" evidence="7">
    <location>
        <begin position="63"/>
        <end position="174"/>
    </location>
</feature>
<keyword evidence="9" id="KW-1185">Reference proteome</keyword>
<keyword evidence="3" id="KW-0998">Cell outer membrane</keyword>
<keyword evidence="2 4" id="KW-0472">Membrane</keyword>
<dbReference type="PANTHER" id="PTHR40980:SF3">
    <property type="entry name" value="TONB-DEPENDENT RECEPTOR-LIKE BETA-BARREL DOMAIN-CONTAINING PROTEIN"/>
    <property type="match status" value="1"/>
</dbReference>
<evidence type="ECO:0000313" key="9">
    <source>
        <dbReference type="Proteomes" id="UP000244441"/>
    </source>
</evidence>
<gene>
    <name evidence="8" type="ORF">C2869_06285</name>
</gene>
<keyword evidence="5" id="KW-0732">Signal</keyword>
<accession>A0A2S0VPC1</accession>
<dbReference type="Proteomes" id="UP000244441">
    <property type="component" value="Chromosome"/>
</dbReference>
<evidence type="ECO:0000313" key="8">
    <source>
        <dbReference type="EMBL" id="AWB66071.1"/>
    </source>
</evidence>
<keyword evidence="8" id="KW-0675">Receptor</keyword>
<evidence type="ECO:0000256" key="3">
    <source>
        <dbReference type="ARBA" id="ARBA00023237"/>
    </source>
</evidence>
<protein>
    <submittedName>
        <fullName evidence="8">TonB-dependent receptor</fullName>
    </submittedName>
</protein>
<dbReference type="RefSeq" id="WP_108602142.1">
    <property type="nucleotide sequence ID" value="NZ_CP026604.1"/>
</dbReference>
<feature type="chain" id="PRO_5015423910" evidence="5">
    <location>
        <begin position="40"/>
        <end position="1053"/>
    </location>
</feature>